<dbReference type="Gene3D" id="2.170.120.30">
    <property type="match status" value="1"/>
</dbReference>
<feature type="compositionally biased region" description="Low complexity" evidence="1">
    <location>
        <begin position="339"/>
        <end position="354"/>
    </location>
</feature>
<evidence type="ECO:0000313" key="3">
    <source>
        <dbReference type="Proteomes" id="UP000777303"/>
    </source>
</evidence>
<dbReference type="PANTHER" id="PTHR37804">
    <property type="entry name" value="CDAA REGULATORY PROTEIN CDAR"/>
    <property type="match status" value="1"/>
</dbReference>
<reference evidence="2" key="2">
    <citation type="submission" date="2021-04" db="EMBL/GenBank/DDBJ databases">
        <authorList>
            <person name="Gilroy R."/>
        </authorList>
    </citation>
    <scope>NUCLEOTIDE SEQUENCE</scope>
    <source>
        <strain evidence="2">F6-6636</strain>
    </source>
</reference>
<dbReference type="PANTHER" id="PTHR37804:SF1">
    <property type="entry name" value="CDAA REGULATORY PROTEIN CDAR"/>
    <property type="match status" value="1"/>
</dbReference>
<organism evidence="2 3">
    <name type="scientific">Candidatus Paralactobacillus gallistercoris</name>
    <dbReference type="NCBI Taxonomy" id="2838724"/>
    <lineage>
        <taxon>Bacteria</taxon>
        <taxon>Bacillati</taxon>
        <taxon>Bacillota</taxon>
        <taxon>Bacilli</taxon>
        <taxon>Lactobacillales</taxon>
        <taxon>Lactobacillaceae</taxon>
        <taxon>Lactobacillus</taxon>
    </lineage>
</organism>
<name>A0A948TJY3_9LACO</name>
<evidence type="ECO:0000313" key="2">
    <source>
        <dbReference type="EMBL" id="MBU3852124.1"/>
    </source>
</evidence>
<dbReference type="InterPro" id="IPR012505">
    <property type="entry name" value="YbbR"/>
</dbReference>
<dbReference type="AlphaFoldDB" id="A0A948TJY3"/>
<protein>
    <recommendedName>
        <fullName evidence="4">YbbR-like protein</fullName>
    </recommendedName>
</protein>
<evidence type="ECO:0000256" key="1">
    <source>
        <dbReference type="SAM" id="MobiDB-lite"/>
    </source>
</evidence>
<dbReference type="EMBL" id="JAHLFS010000063">
    <property type="protein sequence ID" value="MBU3852124.1"/>
    <property type="molecule type" value="Genomic_DNA"/>
</dbReference>
<gene>
    <name evidence="2" type="ORF">H9901_05445</name>
</gene>
<accession>A0A948TJY3</accession>
<feature type="compositionally biased region" description="Low complexity" evidence="1">
    <location>
        <begin position="323"/>
        <end position="332"/>
    </location>
</feature>
<sequence length="354" mass="39056">MNKWFSQKWFYRLIALIFTLLLFFYVNIDQGNSTRQNGIYSASMLATKTANITVPLQINANNERYFITGYPQKVRVKLEGPNSLVTQTINTQRFQIVANLNKLGIGKHRVTLTQEGLNKSLTYTIEPKTIEVNIQPRETRNFPIQVNYNKASIANGYMAREPQLSQRYVEVSGARSEINRISAIIANIPLERNTNNTVNVNVPLQAVDSYGNTVSAIILPSNVRITLPVVKNSKKVSLNPVATNADGKNVELSCSPTTVSVFGAQSTLSQLNQLNVNVDVSDVSQTTKKTITLQPGKGLTTSPQTVTVTIKVNNNDDNDKNSSDSSSMNSNSTSAVTDKQWQSSKQSSASSMQK</sequence>
<feature type="region of interest" description="Disordered" evidence="1">
    <location>
        <begin position="312"/>
        <end position="354"/>
    </location>
</feature>
<dbReference type="Pfam" id="PF07949">
    <property type="entry name" value="YbbR"/>
    <property type="match status" value="3"/>
</dbReference>
<evidence type="ECO:0008006" key="4">
    <source>
        <dbReference type="Google" id="ProtNLM"/>
    </source>
</evidence>
<dbReference type="Proteomes" id="UP000777303">
    <property type="component" value="Unassembled WGS sequence"/>
</dbReference>
<comment type="caution">
    <text evidence="2">The sequence shown here is derived from an EMBL/GenBank/DDBJ whole genome shotgun (WGS) entry which is preliminary data.</text>
</comment>
<dbReference type="InterPro" id="IPR053154">
    <property type="entry name" value="c-di-AMP_regulator"/>
</dbReference>
<proteinExistence type="predicted"/>
<dbReference type="Gene3D" id="2.170.120.40">
    <property type="entry name" value="YbbR-like domain"/>
    <property type="match status" value="2"/>
</dbReference>
<reference evidence="2" key="1">
    <citation type="journal article" date="2021" name="PeerJ">
        <title>Extensive microbial diversity within the chicken gut microbiome revealed by metagenomics and culture.</title>
        <authorList>
            <person name="Gilroy R."/>
            <person name="Ravi A."/>
            <person name="Getino M."/>
            <person name="Pursley I."/>
            <person name="Horton D.L."/>
            <person name="Alikhan N.F."/>
            <person name="Baker D."/>
            <person name="Gharbi K."/>
            <person name="Hall N."/>
            <person name="Watson M."/>
            <person name="Adriaenssens E.M."/>
            <person name="Foster-Nyarko E."/>
            <person name="Jarju S."/>
            <person name="Secka A."/>
            <person name="Antonio M."/>
            <person name="Oren A."/>
            <person name="Chaudhuri R.R."/>
            <person name="La Ragione R."/>
            <person name="Hildebrand F."/>
            <person name="Pallen M.J."/>
        </authorList>
    </citation>
    <scope>NUCLEOTIDE SEQUENCE</scope>
    <source>
        <strain evidence="2">F6-6636</strain>
    </source>
</reference>